<feature type="signal peptide" evidence="1">
    <location>
        <begin position="1"/>
        <end position="34"/>
    </location>
</feature>
<keyword evidence="1" id="KW-0732">Signal</keyword>
<gene>
    <name evidence="2" type="ORF">CC1G_14771</name>
</gene>
<sequence>MTTIHITTNTAVAHNARRLVVGILLLLHPPLSLSLPPPPPALLLLLRSAPPPGDTTPLLTSLQQRYHNTQAWMIVKIEVIGDRYLDAAASANPASEIPRMQVEERMEVMKSVGAVALVWVWMTISVGSSEKRIYVAVGEGEKERGATTSVATRAPFTSLHLRTMGGAGGSHREKER</sequence>
<evidence type="ECO:0000313" key="3">
    <source>
        <dbReference type="Proteomes" id="UP000001861"/>
    </source>
</evidence>
<dbReference type="InParanoid" id="D6RNT1"/>
<organism evidence="2 3">
    <name type="scientific">Coprinopsis cinerea (strain Okayama-7 / 130 / ATCC MYA-4618 / FGSC 9003)</name>
    <name type="common">Inky cap fungus</name>
    <name type="synonym">Hormographiella aspergillata</name>
    <dbReference type="NCBI Taxonomy" id="240176"/>
    <lineage>
        <taxon>Eukaryota</taxon>
        <taxon>Fungi</taxon>
        <taxon>Dikarya</taxon>
        <taxon>Basidiomycota</taxon>
        <taxon>Agaricomycotina</taxon>
        <taxon>Agaricomycetes</taxon>
        <taxon>Agaricomycetidae</taxon>
        <taxon>Agaricales</taxon>
        <taxon>Agaricineae</taxon>
        <taxon>Psathyrellaceae</taxon>
        <taxon>Coprinopsis</taxon>
    </lineage>
</organism>
<protein>
    <submittedName>
        <fullName evidence="2">Uncharacterized protein</fullName>
    </submittedName>
</protein>
<dbReference type="RefSeq" id="XP_002910793.1">
    <property type="nucleotide sequence ID" value="XM_002910747.1"/>
</dbReference>
<accession>D6RNT1</accession>
<feature type="chain" id="PRO_5003087531" evidence="1">
    <location>
        <begin position="35"/>
        <end position="176"/>
    </location>
</feature>
<dbReference type="VEuPathDB" id="FungiDB:CC1G_14771"/>
<dbReference type="Proteomes" id="UP000001861">
    <property type="component" value="Unassembled WGS sequence"/>
</dbReference>
<proteinExistence type="predicted"/>
<comment type="caution">
    <text evidence="2">The sequence shown here is derived from an EMBL/GenBank/DDBJ whole genome shotgun (WGS) entry which is preliminary data.</text>
</comment>
<dbReference type="AlphaFoldDB" id="D6RNT1"/>
<dbReference type="KEGG" id="cci:CC1G_14771"/>
<evidence type="ECO:0000313" key="2">
    <source>
        <dbReference type="EMBL" id="EFI27299.1"/>
    </source>
</evidence>
<reference evidence="2 3" key="1">
    <citation type="journal article" date="2010" name="Proc. Natl. Acad. Sci. U.S.A.">
        <title>Insights into evolution of multicellular fungi from the assembled chromosomes of the mushroom Coprinopsis cinerea (Coprinus cinereus).</title>
        <authorList>
            <person name="Stajich J.E."/>
            <person name="Wilke S.K."/>
            <person name="Ahren D."/>
            <person name="Au C.H."/>
            <person name="Birren B.W."/>
            <person name="Borodovsky M."/>
            <person name="Burns C."/>
            <person name="Canback B."/>
            <person name="Casselton L.A."/>
            <person name="Cheng C.K."/>
            <person name="Deng J."/>
            <person name="Dietrich F.S."/>
            <person name="Fargo D.C."/>
            <person name="Farman M.L."/>
            <person name="Gathman A.C."/>
            <person name="Goldberg J."/>
            <person name="Guigo R."/>
            <person name="Hoegger P.J."/>
            <person name="Hooker J.B."/>
            <person name="Huggins A."/>
            <person name="James T.Y."/>
            <person name="Kamada T."/>
            <person name="Kilaru S."/>
            <person name="Kodira C."/>
            <person name="Kues U."/>
            <person name="Kupfer D."/>
            <person name="Kwan H.S."/>
            <person name="Lomsadze A."/>
            <person name="Li W."/>
            <person name="Lilly W.W."/>
            <person name="Ma L.J."/>
            <person name="Mackey A.J."/>
            <person name="Manning G."/>
            <person name="Martin F."/>
            <person name="Muraguchi H."/>
            <person name="Natvig D.O."/>
            <person name="Palmerini H."/>
            <person name="Ramesh M.A."/>
            <person name="Rehmeyer C.J."/>
            <person name="Roe B.A."/>
            <person name="Shenoy N."/>
            <person name="Stanke M."/>
            <person name="Ter-Hovhannisyan V."/>
            <person name="Tunlid A."/>
            <person name="Velagapudi R."/>
            <person name="Vision T.J."/>
            <person name="Zeng Q."/>
            <person name="Zolan M.E."/>
            <person name="Pukkila P.J."/>
        </authorList>
    </citation>
    <scope>NUCLEOTIDE SEQUENCE [LARGE SCALE GENOMIC DNA]</scope>
    <source>
        <strain evidence="3">Okayama-7 / 130 / ATCC MYA-4618 / FGSC 9003</strain>
    </source>
</reference>
<keyword evidence="3" id="KW-1185">Reference proteome</keyword>
<dbReference type="EMBL" id="AACS02000007">
    <property type="protein sequence ID" value="EFI27299.1"/>
    <property type="molecule type" value="Genomic_DNA"/>
</dbReference>
<name>D6RNT1_COPC7</name>
<evidence type="ECO:0000256" key="1">
    <source>
        <dbReference type="SAM" id="SignalP"/>
    </source>
</evidence>
<dbReference type="GeneID" id="9379561"/>
<dbReference type="HOGENOM" id="CLU_1525073_0_0_1"/>